<keyword evidence="4" id="KW-0233">DNA recombination</keyword>
<dbReference type="InterPro" id="IPR011010">
    <property type="entry name" value="DNA_brk_join_enz"/>
</dbReference>
<keyword evidence="5" id="KW-0812">Transmembrane</keyword>
<dbReference type="InterPro" id="IPR010998">
    <property type="entry name" value="Integrase_recombinase_N"/>
</dbReference>
<evidence type="ECO:0000313" key="8">
    <source>
        <dbReference type="Proteomes" id="UP000031643"/>
    </source>
</evidence>
<dbReference type="InterPro" id="IPR050808">
    <property type="entry name" value="Phage_Integrase"/>
</dbReference>
<protein>
    <submittedName>
        <fullName evidence="7">Integrase</fullName>
    </submittedName>
</protein>
<evidence type="ECO:0000256" key="5">
    <source>
        <dbReference type="SAM" id="Phobius"/>
    </source>
</evidence>
<evidence type="ECO:0000256" key="2">
    <source>
        <dbReference type="ARBA" id="ARBA00022908"/>
    </source>
</evidence>
<dbReference type="GO" id="GO:0003677">
    <property type="term" value="F:DNA binding"/>
    <property type="evidence" value="ECO:0007669"/>
    <property type="project" value="UniProtKB-KW"/>
</dbReference>
<dbReference type="Gene3D" id="1.10.443.10">
    <property type="entry name" value="Intergrase catalytic core"/>
    <property type="match status" value="1"/>
</dbReference>
<dbReference type="PROSITE" id="PS51898">
    <property type="entry name" value="TYR_RECOMBINASE"/>
    <property type="match status" value="1"/>
</dbReference>
<dbReference type="PANTHER" id="PTHR30629:SF2">
    <property type="entry name" value="PROPHAGE INTEGRASE INTS-RELATED"/>
    <property type="match status" value="1"/>
</dbReference>
<feature type="domain" description="Tyr recombinase" evidence="6">
    <location>
        <begin position="160"/>
        <end position="331"/>
    </location>
</feature>
<dbReference type="Proteomes" id="UP000031643">
    <property type="component" value="Chromosome"/>
</dbReference>
<keyword evidence="8" id="KW-1185">Reference proteome</keyword>
<dbReference type="InterPro" id="IPR002104">
    <property type="entry name" value="Integrase_catalytic"/>
</dbReference>
<dbReference type="HOGENOM" id="CLU_056713_1_0_5"/>
<evidence type="ECO:0000259" key="6">
    <source>
        <dbReference type="PROSITE" id="PS51898"/>
    </source>
</evidence>
<dbReference type="SUPFAM" id="SSF56349">
    <property type="entry name" value="DNA breaking-rejoining enzymes"/>
    <property type="match status" value="1"/>
</dbReference>
<keyword evidence="5" id="KW-0472">Membrane</keyword>
<dbReference type="STRING" id="1384459.GL4_2813"/>
<dbReference type="Pfam" id="PF00589">
    <property type="entry name" value="Phage_integrase"/>
    <property type="match status" value="1"/>
</dbReference>
<keyword evidence="2" id="KW-0229">DNA integration</keyword>
<keyword evidence="5" id="KW-1133">Transmembrane helix</keyword>
<evidence type="ECO:0000313" key="7">
    <source>
        <dbReference type="EMBL" id="BAQ18247.1"/>
    </source>
</evidence>
<dbReference type="PANTHER" id="PTHR30629">
    <property type="entry name" value="PROPHAGE INTEGRASE"/>
    <property type="match status" value="1"/>
</dbReference>
<organism evidence="7 8">
    <name type="scientific">Methyloceanibacter caenitepidi</name>
    <dbReference type="NCBI Taxonomy" id="1384459"/>
    <lineage>
        <taxon>Bacteria</taxon>
        <taxon>Pseudomonadati</taxon>
        <taxon>Pseudomonadota</taxon>
        <taxon>Alphaproteobacteria</taxon>
        <taxon>Hyphomicrobiales</taxon>
        <taxon>Hyphomicrobiaceae</taxon>
        <taxon>Methyloceanibacter</taxon>
    </lineage>
</organism>
<dbReference type="KEGG" id="mcg:GL4_2813"/>
<evidence type="ECO:0000256" key="3">
    <source>
        <dbReference type="ARBA" id="ARBA00023125"/>
    </source>
</evidence>
<accession>A0A0A8K6V2</accession>
<dbReference type="InterPro" id="IPR013762">
    <property type="entry name" value="Integrase-like_cat_sf"/>
</dbReference>
<proteinExistence type="inferred from homology"/>
<keyword evidence="3" id="KW-0238">DNA-binding</keyword>
<sequence length="351" mass="39359">MRVKGIKKFRSTKNGKIYCYHRKTGKRIQAEFGTGAFFAELARLDDLVAEVDPKPGTLGGLFAEWRAGPEAQELAPRSQSDYAKMLDYLAPLEAMPLVELDRPFVIRLRDKAYRKRKRRFANYVIAVLSSVCSWGVDHGLLDENPCRGVRPIKRPKSLPRANRPWTDEEREAVIAEAPKHLLVPIGLGMFAGLREGDAIAVTKTAYDGTAIGKRTNKTGQTVWWPCPAPLRRILDNAPKHSAVTLAANSRGRPWTESGFRSSFFKFIRKLEAEGRVGKGLTFHGLRHTVATTLRELGYDNETIADALGQSSPGMAKHYAKDADLRKKMTGVVKRFDRRMNKVATKRVKPTE</sequence>
<evidence type="ECO:0000256" key="4">
    <source>
        <dbReference type="ARBA" id="ARBA00023172"/>
    </source>
</evidence>
<dbReference type="GO" id="GO:0006310">
    <property type="term" value="P:DNA recombination"/>
    <property type="evidence" value="ECO:0007669"/>
    <property type="project" value="UniProtKB-KW"/>
</dbReference>
<gene>
    <name evidence="7" type="ORF">GL4_2813</name>
</gene>
<dbReference type="AlphaFoldDB" id="A0A0A8K6V2"/>
<dbReference type="GO" id="GO:0015074">
    <property type="term" value="P:DNA integration"/>
    <property type="evidence" value="ECO:0007669"/>
    <property type="project" value="UniProtKB-KW"/>
</dbReference>
<dbReference type="Gene3D" id="1.10.150.130">
    <property type="match status" value="1"/>
</dbReference>
<reference evidence="7 8" key="1">
    <citation type="submission" date="2014-09" db="EMBL/GenBank/DDBJ databases">
        <title>Genome sequencing of Methyloceanibacter caenitepidi Gela4.</title>
        <authorList>
            <person name="Takeuchi M."/>
            <person name="Susumu S."/>
            <person name="Kamagata Y."/>
            <person name="Oshima K."/>
            <person name="Hattori M."/>
            <person name="Iwasaki W."/>
        </authorList>
    </citation>
    <scope>NUCLEOTIDE SEQUENCE [LARGE SCALE GENOMIC DNA]</scope>
    <source>
        <strain evidence="7 8">Gela4</strain>
    </source>
</reference>
<evidence type="ECO:0000256" key="1">
    <source>
        <dbReference type="ARBA" id="ARBA00008857"/>
    </source>
</evidence>
<feature type="transmembrane region" description="Helical" evidence="5">
    <location>
        <begin position="120"/>
        <end position="136"/>
    </location>
</feature>
<comment type="similarity">
    <text evidence="1">Belongs to the 'phage' integrase family.</text>
</comment>
<dbReference type="EMBL" id="AP014648">
    <property type="protein sequence ID" value="BAQ18247.1"/>
    <property type="molecule type" value="Genomic_DNA"/>
</dbReference>
<name>A0A0A8K6V2_9HYPH</name>